<dbReference type="GO" id="GO:0022857">
    <property type="term" value="F:transmembrane transporter activity"/>
    <property type="evidence" value="ECO:0007669"/>
    <property type="project" value="InterPro"/>
</dbReference>
<feature type="transmembrane region" description="Helical" evidence="7">
    <location>
        <begin position="495"/>
        <end position="518"/>
    </location>
</feature>
<feature type="domain" description="Major facilitator superfamily (MFS) profile" evidence="8">
    <location>
        <begin position="21"/>
        <end position="548"/>
    </location>
</feature>
<dbReference type="GO" id="GO:0005886">
    <property type="term" value="C:plasma membrane"/>
    <property type="evidence" value="ECO:0007669"/>
    <property type="project" value="UniProtKB-SubCell"/>
</dbReference>
<dbReference type="Proteomes" id="UP000215595">
    <property type="component" value="Unassembled WGS sequence"/>
</dbReference>
<feature type="transmembrane region" description="Helical" evidence="7">
    <location>
        <begin position="455"/>
        <end position="474"/>
    </location>
</feature>
<evidence type="ECO:0000313" key="9">
    <source>
        <dbReference type="EMBL" id="OYX33431.1"/>
    </source>
</evidence>
<evidence type="ECO:0000256" key="3">
    <source>
        <dbReference type="ARBA" id="ARBA00022475"/>
    </source>
</evidence>
<organism evidence="9 10">
    <name type="scientific">Brevundimonas subvibrioides</name>
    <dbReference type="NCBI Taxonomy" id="74313"/>
    <lineage>
        <taxon>Bacteria</taxon>
        <taxon>Pseudomonadati</taxon>
        <taxon>Pseudomonadota</taxon>
        <taxon>Alphaproteobacteria</taxon>
        <taxon>Caulobacterales</taxon>
        <taxon>Caulobacteraceae</taxon>
        <taxon>Brevundimonas</taxon>
    </lineage>
</organism>
<dbReference type="InterPro" id="IPR005829">
    <property type="entry name" value="Sugar_transporter_CS"/>
</dbReference>
<dbReference type="InterPro" id="IPR005828">
    <property type="entry name" value="MFS_sugar_transport-like"/>
</dbReference>
<comment type="subcellular location">
    <subcellularLocation>
        <location evidence="1">Cell membrane</location>
        <topology evidence="1">Multi-pass membrane protein</topology>
    </subcellularLocation>
</comment>
<comment type="caution">
    <text evidence="9">The sequence shown here is derived from an EMBL/GenBank/DDBJ whole genome shotgun (WGS) entry which is preliminary data.</text>
</comment>
<evidence type="ECO:0000256" key="4">
    <source>
        <dbReference type="ARBA" id="ARBA00022692"/>
    </source>
</evidence>
<dbReference type="SUPFAM" id="SSF103473">
    <property type="entry name" value="MFS general substrate transporter"/>
    <property type="match status" value="1"/>
</dbReference>
<keyword evidence="5 7" id="KW-1133">Transmembrane helix</keyword>
<protein>
    <submittedName>
        <fullName evidence="9">MFS transporter</fullName>
    </submittedName>
</protein>
<dbReference type="PROSITE" id="PS50850">
    <property type="entry name" value="MFS"/>
    <property type="match status" value="1"/>
</dbReference>
<reference evidence="9 10" key="1">
    <citation type="submission" date="2017-03" db="EMBL/GenBank/DDBJ databases">
        <title>Lifting the veil on microbial sulfur biogeochemistry in mining wastewaters.</title>
        <authorList>
            <person name="Kantor R.S."/>
            <person name="Colenbrander Nelson T."/>
            <person name="Marshall S."/>
            <person name="Bennett D."/>
            <person name="Apte S."/>
            <person name="Camacho D."/>
            <person name="Thomas B.C."/>
            <person name="Warren L.A."/>
            <person name="Banfield J.F."/>
        </authorList>
    </citation>
    <scope>NUCLEOTIDE SEQUENCE [LARGE SCALE GENOMIC DNA]</scope>
    <source>
        <strain evidence="9">32-69-9</strain>
    </source>
</reference>
<evidence type="ECO:0000256" key="6">
    <source>
        <dbReference type="ARBA" id="ARBA00023136"/>
    </source>
</evidence>
<feature type="transmembrane region" description="Helical" evidence="7">
    <location>
        <begin position="93"/>
        <end position="111"/>
    </location>
</feature>
<feature type="transmembrane region" description="Helical" evidence="7">
    <location>
        <begin position="283"/>
        <end position="304"/>
    </location>
</feature>
<evidence type="ECO:0000256" key="7">
    <source>
        <dbReference type="SAM" id="Phobius"/>
    </source>
</evidence>
<dbReference type="PANTHER" id="PTHR43045">
    <property type="entry name" value="SHIKIMATE TRANSPORTER"/>
    <property type="match status" value="1"/>
</dbReference>
<feature type="transmembrane region" description="Helical" evidence="7">
    <location>
        <begin position="193"/>
        <end position="214"/>
    </location>
</feature>
<evidence type="ECO:0000256" key="5">
    <source>
        <dbReference type="ARBA" id="ARBA00022989"/>
    </source>
</evidence>
<evidence type="ECO:0000259" key="8">
    <source>
        <dbReference type="PROSITE" id="PS50850"/>
    </source>
</evidence>
<feature type="transmembrane region" description="Helical" evidence="7">
    <location>
        <begin position="248"/>
        <end position="271"/>
    </location>
</feature>
<feature type="transmembrane region" description="Helical" evidence="7">
    <location>
        <begin position="316"/>
        <end position="335"/>
    </location>
</feature>
<dbReference type="InterPro" id="IPR036259">
    <property type="entry name" value="MFS_trans_sf"/>
</dbReference>
<dbReference type="PROSITE" id="PS00217">
    <property type="entry name" value="SUGAR_TRANSPORT_2"/>
    <property type="match status" value="1"/>
</dbReference>
<dbReference type="Gene3D" id="1.20.1250.20">
    <property type="entry name" value="MFS general substrate transporter like domains"/>
    <property type="match status" value="3"/>
</dbReference>
<gene>
    <name evidence="9" type="ORF">B7Z01_08850</name>
</gene>
<feature type="transmembrane region" description="Helical" evidence="7">
    <location>
        <begin position="33"/>
        <end position="51"/>
    </location>
</feature>
<dbReference type="AlphaFoldDB" id="A0A258FLQ9"/>
<evidence type="ECO:0000256" key="2">
    <source>
        <dbReference type="ARBA" id="ARBA00022448"/>
    </source>
</evidence>
<accession>A0A258FLQ9</accession>
<sequence>MTDHAAEPSKPEPGEPGLTTVVGASAAGTAFEWYDFFIFGSLTAVIARHFYADVGEATGYILALLTFGVGFVVRPLGALVFGWFGDRTGRKTTFLVTITLMGVATVAIGLLPDYDQIGLWAPALLIFLRILQGFALGGEYGGAAIYVAEHSPAKSRGFLTGWIQTTAALGLIGALTVILATRAIVGNEAFDEWGWRIPFLLSAGLLTISLWIRLKLNESPTFRRMESEGGARRAPFRESFLEWKNLKFVLLALFGTMIAQGAVWYCGYFYSRFFMERILKVEVATVDMVMLWLTVVSAVLYVFFGWLSDKLGRKPVMLFGMILALVAFFPGFQALTRAANPALAEAQASSPVTVIADPATCALQFDPVGKAAFASSCDLAKTVLSNAGVSYVNVAAPSGSLARVRVGEVEVVSAEGEGLPPAELAAVKAEVEGRIKAALVAAGYPERADPARVDLPMIFAILMIFIVAATALYGPQAAALVELFPTRVRYTAMSLPYNIGTGWVGGLLPAASFALVAWSGNIYFGLWYAVVFTAIAVVVTLVFMPETRGRDLNTIGE</sequence>
<feature type="transmembrane region" description="Helical" evidence="7">
    <location>
        <begin position="57"/>
        <end position="81"/>
    </location>
</feature>
<feature type="transmembrane region" description="Helical" evidence="7">
    <location>
        <begin position="524"/>
        <end position="544"/>
    </location>
</feature>
<dbReference type="EMBL" id="NCEB01000016">
    <property type="protein sequence ID" value="OYX33431.1"/>
    <property type="molecule type" value="Genomic_DNA"/>
</dbReference>
<dbReference type="Pfam" id="PF00083">
    <property type="entry name" value="Sugar_tr"/>
    <property type="match status" value="2"/>
</dbReference>
<dbReference type="InterPro" id="IPR020846">
    <property type="entry name" value="MFS_dom"/>
</dbReference>
<keyword evidence="4 7" id="KW-0812">Transmembrane</keyword>
<keyword evidence="6 7" id="KW-0472">Membrane</keyword>
<keyword evidence="3" id="KW-1003">Cell membrane</keyword>
<dbReference type="PANTHER" id="PTHR43045:SF7">
    <property type="entry name" value="MAJOR FACILITATOR SUPERFAMILY TRANSPORTER"/>
    <property type="match status" value="1"/>
</dbReference>
<keyword evidence="2" id="KW-0813">Transport</keyword>
<feature type="transmembrane region" description="Helical" evidence="7">
    <location>
        <begin position="117"/>
        <end position="137"/>
    </location>
</feature>
<evidence type="ECO:0000256" key="1">
    <source>
        <dbReference type="ARBA" id="ARBA00004651"/>
    </source>
</evidence>
<feature type="transmembrane region" description="Helical" evidence="7">
    <location>
        <begin position="158"/>
        <end position="181"/>
    </location>
</feature>
<evidence type="ECO:0000313" key="10">
    <source>
        <dbReference type="Proteomes" id="UP000215595"/>
    </source>
</evidence>
<name>A0A258FLQ9_9CAUL</name>
<proteinExistence type="predicted"/>